<dbReference type="STRING" id="402676.B6K3V9"/>
<keyword evidence="6" id="KW-1185">Reference proteome</keyword>
<accession>B6K3V9</accession>
<dbReference type="SMART" id="SM00443">
    <property type="entry name" value="G_patch"/>
    <property type="match status" value="1"/>
</dbReference>
<dbReference type="JaponicusDB" id="SJAG_03301">
    <property type="gene designation" value="ntr1"/>
</dbReference>
<sequence>MYGDYVNNSSSNDSDSDEGFGPKDANTLKRKYAKHLSKEQLRERAALGVFAEEDEEEEARATFAASISESEKNDRTTGAIPKAKFNTSGFGARMLAKMGYKPGQGLGSNAEGITAPIESKVRPERVGVGAVREMTEAQRHEAVKRGHLPQEALEPTNKKTAPTAPKKAVHKKSARELASDLGFSLPLNLAHLIDVSSSDVTKIELPAWNAEEGQKPEVQTKIVEASDAARKECETYITEWKLLQERKKYNELNKTRINEHLDKKAEELNTLQSLLEHIEKLTASLVITNRPLETDELNVVSTFLESLPVRFPEKNPYYELDSIAASVCMSALYPLIQRWDPVTKPLFLLDHFLTWRTVFKHERNNAPAVKYEDTDADEMSEDEDDFAQESVLHGKKTSPYESLMTILWKDRVEQAFAHQWDTKEANAALQLLEVWDPVLPENVKLAFLEDCVLPKLRSFIHSWDPFEESNTPLHHVLYPWLSYLKHLGDPLLDSVLKQLATVFNRWKPGRKPSHVLQTWRSVFMHGEFDKLVDKHIFPKLVKCLRDNLVIDPSDQVIEPFVAVTDWKDLLAPSKLGELFEAEFFPKWLDTLYQWLTSTADYSEVSSWYEWWKTMFPEPLASNSYIQNGFSQGLKMMFECIEDKPIEKPSLRKEEAASTSAESQKKKLAAELLSEHAAHTEQVISYRQLVEDFCAENGLLFIPLRRAHPQKGYMLYRITANSNGTGGCIAYVHDDILWAQFGKSIDTEFEPTSLKDLLQYFSK</sequence>
<comment type="similarity">
    <text evidence="1">Belongs to the TFP11/STIP family.</text>
</comment>
<evidence type="ECO:0000256" key="1">
    <source>
        <dbReference type="ARBA" id="ARBA00010900"/>
    </source>
</evidence>
<dbReference type="InterPro" id="IPR022783">
    <property type="entry name" value="GCFC_dom"/>
</dbReference>
<dbReference type="HOGENOM" id="CLU_007977_2_0_1"/>
<dbReference type="PANTHER" id="PTHR23329:SF1">
    <property type="entry name" value="TUFTELIN-INTERACTING PROTEIN 11"/>
    <property type="match status" value="1"/>
</dbReference>
<dbReference type="PROSITE" id="PS50174">
    <property type="entry name" value="G_PATCH"/>
    <property type="match status" value="1"/>
</dbReference>
<dbReference type="InterPro" id="IPR045211">
    <property type="entry name" value="TFP11/STIP/Ntr1"/>
</dbReference>
<name>B6K3V9_SCHJY</name>
<dbReference type="GO" id="GO:0000390">
    <property type="term" value="P:spliceosomal complex disassembly"/>
    <property type="evidence" value="ECO:0000318"/>
    <property type="project" value="GO_Central"/>
</dbReference>
<feature type="region of interest" description="Disordered" evidence="2">
    <location>
        <begin position="1"/>
        <end position="25"/>
    </location>
</feature>
<evidence type="ECO:0000313" key="4">
    <source>
        <dbReference type="EMBL" id="EEB08166.1"/>
    </source>
</evidence>
<dbReference type="GO" id="GO:0071008">
    <property type="term" value="C:U2-type post-mRNA release spliceosomal complex"/>
    <property type="evidence" value="ECO:0000318"/>
    <property type="project" value="GO_Central"/>
</dbReference>
<dbReference type="InterPro" id="IPR000467">
    <property type="entry name" value="G_patch_dom"/>
</dbReference>
<dbReference type="OMA" id="CEQDIIQ"/>
<dbReference type="PANTHER" id="PTHR23329">
    <property type="entry name" value="TUFTELIN-INTERACTING PROTEIN 11-RELATED"/>
    <property type="match status" value="1"/>
</dbReference>
<dbReference type="RefSeq" id="XP_002174459.1">
    <property type="nucleotide sequence ID" value="XM_002174423.1"/>
</dbReference>
<gene>
    <name evidence="5" type="primary">ntr1</name>
    <name evidence="4" type="ORF">SJAG_03301</name>
</gene>
<evidence type="ECO:0000313" key="5">
    <source>
        <dbReference type="JaponicusDB" id="SJAG_03301"/>
    </source>
</evidence>
<organism evidence="4 6">
    <name type="scientific">Schizosaccharomyces japonicus (strain yFS275 / FY16936)</name>
    <name type="common">Fission yeast</name>
    <dbReference type="NCBI Taxonomy" id="402676"/>
    <lineage>
        <taxon>Eukaryota</taxon>
        <taxon>Fungi</taxon>
        <taxon>Dikarya</taxon>
        <taxon>Ascomycota</taxon>
        <taxon>Taphrinomycotina</taxon>
        <taxon>Schizosaccharomycetes</taxon>
        <taxon>Schizosaccharomycetales</taxon>
        <taxon>Schizosaccharomycetaceae</taxon>
        <taxon>Schizosaccharomyces</taxon>
    </lineage>
</organism>
<dbReference type="Pfam" id="PF07842">
    <property type="entry name" value="GCFC"/>
    <property type="match status" value="1"/>
</dbReference>
<dbReference type="EMBL" id="KE651167">
    <property type="protein sequence ID" value="EEB08166.1"/>
    <property type="molecule type" value="Genomic_DNA"/>
</dbReference>
<dbReference type="AlphaFoldDB" id="B6K3V9"/>
<feature type="region of interest" description="Disordered" evidence="2">
    <location>
        <begin position="139"/>
        <end position="169"/>
    </location>
</feature>
<dbReference type="Proteomes" id="UP000001744">
    <property type="component" value="Unassembled WGS sequence"/>
</dbReference>
<evidence type="ECO:0000256" key="2">
    <source>
        <dbReference type="SAM" id="MobiDB-lite"/>
    </source>
</evidence>
<evidence type="ECO:0000313" key="6">
    <source>
        <dbReference type="Proteomes" id="UP000001744"/>
    </source>
</evidence>
<reference evidence="4 6" key="1">
    <citation type="journal article" date="2011" name="Science">
        <title>Comparative functional genomics of the fission yeasts.</title>
        <authorList>
            <person name="Rhind N."/>
            <person name="Chen Z."/>
            <person name="Yassour M."/>
            <person name="Thompson D.A."/>
            <person name="Haas B.J."/>
            <person name="Habib N."/>
            <person name="Wapinski I."/>
            <person name="Roy S."/>
            <person name="Lin M.F."/>
            <person name="Heiman D.I."/>
            <person name="Young S.K."/>
            <person name="Furuya K."/>
            <person name="Guo Y."/>
            <person name="Pidoux A."/>
            <person name="Chen H.M."/>
            <person name="Robbertse B."/>
            <person name="Goldberg J.M."/>
            <person name="Aoki K."/>
            <person name="Bayne E.H."/>
            <person name="Berlin A.M."/>
            <person name="Desjardins C.A."/>
            <person name="Dobbs E."/>
            <person name="Dukaj L."/>
            <person name="Fan L."/>
            <person name="FitzGerald M.G."/>
            <person name="French C."/>
            <person name="Gujja S."/>
            <person name="Hansen K."/>
            <person name="Keifenheim D."/>
            <person name="Levin J.Z."/>
            <person name="Mosher R.A."/>
            <person name="Mueller C.A."/>
            <person name="Pfiffner J."/>
            <person name="Priest M."/>
            <person name="Russ C."/>
            <person name="Smialowska A."/>
            <person name="Swoboda P."/>
            <person name="Sykes S.M."/>
            <person name="Vaughn M."/>
            <person name="Vengrova S."/>
            <person name="Yoder R."/>
            <person name="Zeng Q."/>
            <person name="Allshire R."/>
            <person name="Baulcombe D."/>
            <person name="Birren B.W."/>
            <person name="Brown W."/>
            <person name="Ekwall K."/>
            <person name="Kellis M."/>
            <person name="Leatherwood J."/>
            <person name="Levin H."/>
            <person name="Margalit H."/>
            <person name="Martienssen R."/>
            <person name="Nieduszynski C.A."/>
            <person name="Spatafora J.W."/>
            <person name="Friedman N."/>
            <person name="Dalgaard J.Z."/>
            <person name="Baumann P."/>
            <person name="Niki H."/>
            <person name="Regev A."/>
            <person name="Nusbaum C."/>
        </authorList>
    </citation>
    <scope>NUCLEOTIDE SEQUENCE [LARGE SCALE GENOMIC DNA]</scope>
    <source>
        <strain evidence="6">yFS275 / FY16936</strain>
    </source>
</reference>
<dbReference type="GeneID" id="7052470"/>
<proteinExistence type="inferred from homology"/>
<evidence type="ECO:0000259" key="3">
    <source>
        <dbReference type="PROSITE" id="PS50174"/>
    </source>
</evidence>
<dbReference type="VEuPathDB" id="FungiDB:SJAG_03301"/>
<dbReference type="Pfam" id="PF01585">
    <property type="entry name" value="G-patch"/>
    <property type="match status" value="1"/>
</dbReference>
<protein>
    <submittedName>
        <fullName evidence="4">RNA-binding splicing factor</fullName>
    </submittedName>
</protein>
<feature type="domain" description="G-patch" evidence="3">
    <location>
        <begin position="87"/>
        <end position="133"/>
    </location>
</feature>
<dbReference type="GO" id="GO:0003676">
    <property type="term" value="F:nucleic acid binding"/>
    <property type="evidence" value="ECO:0007669"/>
    <property type="project" value="InterPro"/>
</dbReference>
<dbReference type="eggNOG" id="KOG2184">
    <property type="taxonomic scope" value="Eukaryota"/>
</dbReference>
<dbReference type="OrthoDB" id="4822at2759"/>